<keyword evidence="6" id="KW-1185">Reference proteome</keyword>
<proteinExistence type="inferred from homology"/>
<comment type="caution">
    <text evidence="5">The sequence shown here is derived from an EMBL/GenBank/DDBJ whole genome shotgun (WGS) entry which is preliminary data.</text>
</comment>
<dbReference type="EMBL" id="CAXHTB010000016">
    <property type="protein sequence ID" value="CAL0322297.1"/>
    <property type="molecule type" value="Genomic_DNA"/>
</dbReference>
<protein>
    <recommendedName>
        <fullName evidence="4">Beta-amylase</fullName>
        <ecNumber evidence="4">3.2.1.2</ecNumber>
    </recommendedName>
</protein>
<keyword evidence="2 4" id="KW-0119">Carbohydrate metabolism</keyword>
<evidence type="ECO:0000256" key="2">
    <source>
        <dbReference type="ARBA" id="ARBA00023277"/>
    </source>
</evidence>
<dbReference type="EC" id="3.2.1.2" evidence="4"/>
<keyword evidence="3 4" id="KW-0624">Polysaccharide degradation</keyword>
<dbReference type="InterPro" id="IPR017853">
    <property type="entry name" value="GH"/>
</dbReference>
<gene>
    <name evidence="5" type="ORF">LLUT_LOCUS23357</name>
</gene>
<evidence type="ECO:0000256" key="3">
    <source>
        <dbReference type="ARBA" id="ARBA00023326"/>
    </source>
</evidence>
<name>A0AAV1XL66_LUPLU</name>
<dbReference type="PANTHER" id="PTHR31352">
    <property type="entry name" value="BETA-AMYLASE 1, CHLOROPLASTIC"/>
    <property type="match status" value="1"/>
</dbReference>
<dbReference type="SUPFAM" id="SSF51445">
    <property type="entry name" value="(Trans)glycosidases"/>
    <property type="match status" value="1"/>
</dbReference>
<sequence length="200" mass="22878">MEERKDTLGALARKMKKMGNVLEAAEVLYSWCLDAEERVDFQSDHTIHSQKNTIIIEDLETNKNTSKNKLATSSHVFTDFPRIPKNGIEHNAPDREPRHYSDILKLHFRRLHGNGCEGGERICGGYVMMPLDSVMMENKMNRKKAISAALTALKSAEREGVMIDVWWGLVEREAPKHNTRTNQEVKLCAQRHNPMNPLLN</sequence>
<comment type="catalytic activity">
    <reaction evidence="4">
        <text>Hydrolysis of (1-&gt;4)-alpha-D-glucosidic linkages in polysaccharides so as to remove successive maltose units from the non-reducing ends of the chains.</text>
        <dbReference type="EC" id="3.2.1.2"/>
    </reaction>
</comment>
<reference evidence="5 6" key="1">
    <citation type="submission" date="2024-03" db="EMBL/GenBank/DDBJ databases">
        <authorList>
            <person name="Martinez-Hernandez J."/>
        </authorList>
    </citation>
    <scope>NUCLEOTIDE SEQUENCE [LARGE SCALE GENOMIC DNA]</scope>
</reference>
<dbReference type="Pfam" id="PF01373">
    <property type="entry name" value="Glyco_hydro_14"/>
    <property type="match status" value="1"/>
</dbReference>
<evidence type="ECO:0000313" key="5">
    <source>
        <dbReference type="EMBL" id="CAL0322297.1"/>
    </source>
</evidence>
<keyword evidence="4" id="KW-0378">Hydrolase</keyword>
<dbReference type="GO" id="GO:0016161">
    <property type="term" value="F:beta-amylase activity"/>
    <property type="evidence" value="ECO:0007669"/>
    <property type="project" value="UniProtKB-EC"/>
</dbReference>
<evidence type="ECO:0000256" key="1">
    <source>
        <dbReference type="ARBA" id="ARBA00005652"/>
    </source>
</evidence>
<comment type="similarity">
    <text evidence="1 4">Belongs to the glycosyl hydrolase 14 family.</text>
</comment>
<organism evidence="5 6">
    <name type="scientific">Lupinus luteus</name>
    <name type="common">European yellow lupine</name>
    <dbReference type="NCBI Taxonomy" id="3873"/>
    <lineage>
        <taxon>Eukaryota</taxon>
        <taxon>Viridiplantae</taxon>
        <taxon>Streptophyta</taxon>
        <taxon>Embryophyta</taxon>
        <taxon>Tracheophyta</taxon>
        <taxon>Spermatophyta</taxon>
        <taxon>Magnoliopsida</taxon>
        <taxon>eudicotyledons</taxon>
        <taxon>Gunneridae</taxon>
        <taxon>Pentapetalae</taxon>
        <taxon>rosids</taxon>
        <taxon>fabids</taxon>
        <taxon>Fabales</taxon>
        <taxon>Fabaceae</taxon>
        <taxon>Papilionoideae</taxon>
        <taxon>50 kb inversion clade</taxon>
        <taxon>genistoids sensu lato</taxon>
        <taxon>core genistoids</taxon>
        <taxon>Genisteae</taxon>
        <taxon>Lupinus</taxon>
    </lineage>
</organism>
<dbReference type="PANTHER" id="PTHR31352:SF31">
    <property type="entry name" value="BETA-AMYLASE 1, CHLOROPLASTIC"/>
    <property type="match status" value="1"/>
</dbReference>
<keyword evidence="4" id="KW-0326">Glycosidase</keyword>
<dbReference type="Gene3D" id="3.20.20.80">
    <property type="entry name" value="Glycosidases"/>
    <property type="match status" value="1"/>
</dbReference>
<accession>A0AAV1XL66</accession>
<evidence type="ECO:0000313" key="6">
    <source>
        <dbReference type="Proteomes" id="UP001497480"/>
    </source>
</evidence>
<dbReference type="GO" id="GO:0000272">
    <property type="term" value="P:polysaccharide catabolic process"/>
    <property type="evidence" value="ECO:0007669"/>
    <property type="project" value="UniProtKB-KW"/>
</dbReference>
<dbReference type="AlphaFoldDB" id="A0AAV1XL66"/>
<dbReference type="Proteomes" id="UP001497480">
    <property type="component" value="Unassembled WGS sequence"/>
</dbReference>
<evidence type="ECO:0000256" key="4">
    <source>
        <dbReference type="RuleBase" id="RU000509"/>
    </source>
</evidence>
<dbReference type="InterPro" id="IPR001554">
    <property type="entry name" value="Glyco_hydro_14"/>
</dbReference>